<name>A0A2K8TB83_9NOSO</name>
<evidence type="ECO:0000313" key="3">
    <source>
        <dbReference type="EMBL" id="AUB44922.1"/>
    </source>
</evidence>
<reference evidence="3 4" key="1">
    <citation type="submission" date="2017-11" db="EMBL/GenBank/DDBJ databases">
        <title>Complete genome of a free-living desiccation-tolerant cyanobacterium and its photosynthetic adaptation to extreme terrestrial habitat.</title>
        <authorList>
            <person name="Shang J."/>
        </authorList>
    </citation>
    <scope>NUCLEOTIDE SEQUENCE [LARGE SCALE GENOMIC DNA]</scope>
    <source>
        <strain evidence="3 4">CCNUN1</strain>
        <plasmid evidence="4">pnfsy08</plasmid>
    </source>
</reference>
<dbReference type="Pfam" id="PF21128">
    <property type="entry name" value="WHD_MCM4"/>
    <property type="match status" value="1"/>
</dbReference>
<dbReference type="SUPFAM" id="SSF52540">
    <property type="entry name" value="P-loop containing nucleoside triphosphate hydrolases"/>
    <property type="match status" value="1"/>
</dbReference>
<dbReference type="InterPro" id="IPR002182">
    <property type="entry name" value="NB-ARC"/>
</dbReference>
<proteinExistence type="predicted"/>
<sequence length="480" mass="54779">MNSSQALDVKRVLAVLDKQVFQSKGKYLTEVEKIIIEGVWDSKDYKEIANDSGYNTYYLQQKVAPPLWSMLSEIIGDGVKVTKISLKSILLKLAKSDYLKEEASRLDNDSFVGNIRIYGELPKIKSFYGRKDEINYFKKQITLFKERCIVFTGVGGIGKTLLAARLVEEIIFDSLSSIYECVIWKKINHSLSIEELVIDLNKIFDGDIEANENSFIDNISLLSKQLHSHRCLLVIDGFEKLLLADDFGKRLQYEKFLLRLTEGKHQSCIIITSQLPLKEFASVTTKLPIRSFKLEGLDIKTGMQILQEKGLSGHECKRLIENYSGNPSSLEALADRINRFFEGSVKTFFRYQTTMIDPQLETMLHQQFGQVGLLSNLQRQIMIYLAEEMSENSTPIQFSKLIDNLKERVDFKLSVFELITAIEVLEQRSLIEIAGKSNKREASYSLQASIKKYILVDPLGLVHKIPDTIQTREVTLWATA</sequence>
<dbReference type="KEGG" id="nfl:COO91_11177"/>
<gene>
    <name evidence="3" type="ORF">COO91_11177</name>
</gene>
<keyword evidence="4" id="KW-1185">Reference proteome</keyword>
<feature type="domain" description="vWA-MoxR associated protein N-terminal HTH" evidence="2">
    <location>
        <begin position="8"/>
        <end position="91"/>
    </location>
</feature>
<dbReference type="Pfam" id="PF00931">
    <property type="entry name" value="NB-ARC"/>
    <property type="match status" value="1"/>
</dbReference>
<keyword evidence="3" id="KW-0614">Plasmid</keyword>
<dbReference type="Gene3D" id="3.40.50.300">
    <property type="entry name" value="P-loop containing nucleotide triphosphate hydrolases"/>
    <property type="match status" value="1"/>
</dbReference>
<feature type="domain" description="NB-ARC" evidence="1">
    <location>
        <begin position="148"/>
        <end position="309"/>
    </location>
</feature>
<dbReference type="GO" id="GO:0043531">
    <property type="term" value="F:ADP binding"/>
    <property type="evidence" value="ECO:0007669"/>
    <property type="project" value="InterPro"/>
</dbReference>
<dbReference type="OrthoDB" id="572669at2"/>
<dbReference type="AlphaFoldDB" id="A0A2K8TB83"/>
<dbReference type="RefSeq" id="WP_100904425.1">
    <property type="nucleotide sequence ID" value="NZ_CAWNNC010000009.1"/>
</dbReference>
<accession>A0A2K8TB83</accession>
<dbReference type="EMBL" id="CP024793">
    <property type="protein sequence ID" value="AUB44922.1"/>
    <property type="molecule type" value="Genomic_DNA"/>
</dbReference>
<dbReference type="InterPro" id="IPR027417">
    <property type="entry name" value="P-loop_NTPase"/>
</dbReference>
<dbReference type="Pfam" id="PF26355">
    <property type="entry name" value="HTH_VMAP-M9"/>
    <property type="match status" value="1"/>
</dbReference>
<geneLocation type="plasmid" evidence="4">
    <name>pnfsy08</name>
</geneLocation>
<dbReference type="Proteomes" id="UP000232003">
    <property type="component" value="Plasmid pNFSY08"/>
</dbReference>
<dbReference type="InterPro" id="IPR058651">
    <property type="entry name" value="HTH_VMAP-M9"/>
</dbReference>
<organism evidence="3 4">
    <name type="scientific">Nostoc flagelliforme CCNUN1</name>
    <dbReference type="NCBI Taxonomy" id="2038116"/>
    <lineage>
        <taxon>Bacteria</taxon>
        <taxon>Bacillati</taxon>
        <taxon>Cyanobacteriota</taxon>
        <taxon>Cyanophyceae</taxon>
        <taxon>Nostocales</taxon>
        <taxon>Nostocaceae</taxon>
        <taxon>Nostoc</taxon>
    </lineage>
</organism>
<evidence type="ECO:0000313" key="4">
    <source>
        <dbReference type="Proteomes" id="UP000232003"/>
    </source>
</evidence>
<protein>
    <submittedName>
        <fullName evidence="3">Putative ATPase, archaeal AAA+ ATPase superfamily</fullName>
    </submittedName>
</protein>
<evidence type="ECO:0000259" key="2">
    <source>
        <dbReference type="Pfam" id="PF26355"/>
    </source>
</evidence>
<evidence type="ECO:0000259" key="1">
    <source>
        <dbReference type="Pfam" id="PF00931"/>
    </source>
</evidence>